<dbReference type="InterPro" id="IPR042089">
    <property type="entry name" value="Peptidase_M13_dom_2"/>
</dbReference>
<organism evidence="11 12">
    <name type="scientific">Strigamia maritima</name>
    <name type="common">European centipede</name>
    <name type="synonym">Geophilus maritimus</name>
    <dbReference type="NCBI Taxonomy" id="126957"/>
    <lineage>
        <taxon>Eukaryota</taxon>
        <taxon>Metazoa</taxon>
        <taxon>Ecdysozoa</taxon>
        <taxon>Arthropoda</taxon>
        <taxon>Myriapoda</taxon>
        <taxon>Chilopoda</taxon>
        <taxon>Pleurostigmophora</taxon>
        <taxon>Geophilomorpha</taxon>
        <taxon>Linotaeniidae</taxon>
        <taxon>Strigamia</taxon>
    </lineage>
</organism>
<evidence type="ECO:0000256" key="6">
    <source>
        <dbReference type="ARBA" id="ARBA00022833"/>
    </source>
</evidence>
<proteinExistence type="inferred from homology"/>
<keyword evidence="5" id="KW-0378">Hydrolase</keyword>
<dbReference type="EnsemblMetazoa" id="SMAR001684-RA">
    <property type="protein sequence ID" value="SMAR001684-PA"/>
    <property type="gene ID" value="SMAR001684"/>
</dbReference>
<dbReference type="InterPro" id="IPR024079">
    <property type="entry name" value="MetalloPept_cat_dom_sf"/>
</dbReference>
<dbReference type="GO" id="GO:0004222">
    <property type="term" value="F:metalloendopeptidase activity"/>
    <property type="evidence" value="ECO:0007669"/>
    <property type="project" value="InterPro"/>
</dbReference>
<comment type="similarity">
    <text evidence="2">Belongs to the peptidase M13 family.</text>
</comment>
<evidence type="ECO:0000256" key="4">
    <source>
        <dbReference type="ARBA" id="ARBA00022723"/>
    </source>
</evidence>
<dbReference type="PANTHER" id="PTHR11733">
    <property type="entry name" value="ZINC METALLOPROTEASE FAMILY M13 NEPRILYSIN-RELATED"/>
    <property type="match status" value="1"/>
</dbReference>
<keyword evidence="6" id="KW-0862">Zinc</keyword>
<dbReference type="PROSITE" id="PS51885">
    <property type="entry name" value="NEPRILYSIN"/>
    <property type="match status" value="1"/>
</dbReference>
<keyword evidence="8" id="KW-0812">Transmembrane</keyword>
<dbReference type="eggNOG" id="KOG3624">
    <property type="taxonomic scope" value="Eukaryota"/>
</dbReference>
<accession>T1IL64</accession>
<evidence type="ECO:0000256" key="1">
    <source>
        <dbReference type="ARBA" id="ARBA00001947"/>
    </source>
</evidence>
<name>T1IL64_STRMM</name>
<evidence type="ECO:0000256" key="8">
    <source>
        <dbReference type="SAM" id="Phobius"/>
    </source>
</evidence>
<dbReference type="Gene3D" id="1.10.1380.10">
    <property type="entry name" value="Neutral endopeptidase , domain2"/>
    <property type="match status" value="1"/>
</dbReference>
<feature type="transmembrane region" description="Helical" evidence="8">
    <location>
        <begin position="33"/>
        <end position="55"/>
    </location>
</feature>
<keyword evidence="7" id="KW-0482">Metalloprotease</keyword>
<reference evidence="11" key="2">
    <citation type="submission" date="2015-02" db="UniProtKB">
        <authorList>
            <consortium name="EnsemblMetazoa"/>
        </authorList>
    </citation>
    <scope>IDENTIFICATION</scope>
</reference>
<evidence type="ECO:0000259" key="9">
    <source>
        <dbReference type="Pfam" id="PF01431"/>
    </source>
</evidence>
<evidence type="ECO:0000256" key="5">
    <source>
        <dbReference type="ARBA" id="ARBA00022801"/>
    </source>
</evidence>
<feature type="domain" description="Peptidase M13 N-terminal" evidence="10">
    <location>
        <begin position="96"/>
        <end position="490"/>
    </location>
</feature>
<dbReference type="Pfam" id="PF05649">
    <property type="entry name" value="Peptidase_M13_N"/>
    <property type="match status" value="1"/>
</dbReference>
<dbReference type="Gene3D" id="3.40.390.10">
    <property type="entry name" value="Collagenase (Catalytic Domain)"/>
    <property type="match status" value="1"/>
</dbReference>
<keyword evidence="12" id="KW-1185">Reference proteome</keyword>
<reference evidence="12" key="1">
    <citation type="submission" date="2011-05" db="EMBL/GenBank/DDBJ databases">
        <authorList>
            <person name="Richards S.R."/>
            <person name="Qu J."/>
            <person name="Jiang H."/>
            <person name="Jhangiani S.N."/>
            <person name="Agravi P."/>
            <person name="Goodspeed R."/>
            <person name="Gross S."/>
            <person name="Mandapat C."/>
            <person name="Jackson L."/>
            <person name="Mathew T."/>
            <person name="Pu L."/>
            <person name="Thornton R."/>
            <person name="Saada N."/>
            <person name="Wilczek-Boney K.B."/>
            <person name="Lee S."/>
            <person name="Kovar C."/>
            <person name="Wu Y."/>
            <person name="Scherer S.E."/>
            <person name="Worley K.C."/>
            <person name="Muzny D.M."/>
            <person name="Gibbs R."/>
        </authorList>
    </citation>
    <scope>NUCLEOTIDE SEQUENCE</scope>
    <source>
        <strain evidence="12">Brora</strain>
    </source>
</reference>
<evidence type="ECO:0000256" key="3">
    <source>
        <dbReference type="ARBA" id="ARBA00022670"/>
    </source>
</evidence>
<dbReference type="CDD" id="cd08662">
    <property type="entry name" value="M13"/>
    <property type="match status" value="1"/>
</dbReference>
<dbReference type="HOGENOM" id="CLU_006187_8_0_1"/>
<evidence type="ECO:0008006" key="13">
    <source>
        <dbReference type="Google" id="ProtNLM"/>
    </source>
</evidence>
<sequence>MSLRMDSSRTHLASRETEWNSWWERRNRTEKQLLVTLFVFAIICLALVITVAVLATNRTPQTQPDKNDKFTDICTTAECVRAAQILLDSMNFTINPCEDFYTFTCDGWRNKHKLPEDKGRFSAFDALDEEISHLLRDLLLTPITKDEPSAVAKVKNMYKSCINQENMFNLTLPQVEEVLRNLGNWPLITDNWSEGGFNWLRNEAQFKKTPATPIGDPSTFISLEVYFSENDTSINTIRLDQPALGLGRDFLINPANYSTQIAAYKTLITNVAKFLAKNSDTDISKQVEDIVGLETKLANIMMSPTQKRTQQFHVSMTLEDLQKAAGSEVDWLTFITLIFEDITTIEKTEYVFLMDQPYLYNFSKVIEETDNRTLANYQLWRYILPLLIHLSPQTQSYAYEFSMKMTGVKKPPERWEVCLHEVDKAFSKALGQIFVREHFPSESKTQANEMIREIQDAFINNLKTVEWMDKETKAAAIDKAKNIIHNVGYPEWILDSTKLDDYYKEVNIHIQDYFKNLKNTAAAIAKEDLKSLRQQPVDKSKWYMSPNTVNAYYVPELNSITFPAGILQSPFYKAGRPMAMNFGGIGSVIGHEITHGFDDEGRKYDKTGALKSWWTQYSIDNFQKRSQCYAKQYEEYCPAELPNICVNGNNTLGENIADNGGLKAAYIAYKKWEQNNQPEKRLPGLEQYSTDQLFFITFGQLWCSNWRKETLLHLILKDPHSPVQYRVLGTLTNSEEFAAAFKCPQTSRKKCQLW</sequence>
<comment type="cofactor">
    <cofactor evidence="1">
        <name>Zn(2+)</name>
        <dbReference type="ChEBI" id="CHEBI:29105"/>
    </cofactor>
</comment>
<feature type="domain" description="Peptidase M13 C-terminal" evidence="9">
    <location>
        <begin position="550"/>
        <end position="748"/>
    </location>
</feature>
<dbReference type="GO" id="GO:0046872">
    <property type="term" value="F:metal ion binding"/>
    <property type="evidence" value="ECO:0007669"/>
    <property type="project" value="UniProtKB-KW"/>
</dbReference>
<keyword evidence="8" id="KW-0472">Membrane</keyword>
<dbReference type="PhylomeDB" id="T1IL64"/>
<dbReference type="InterPro" id="IPR008753">
    <property type="entry name" value="Peptidase_M13_N"/>
</dbReference>
<evidence type="ECO:0000313" key="11">
    <source>
        <dbReference type="EnsemblMetazoa" id="SMAR001684-PA"/>
    </source>
</evidence>
<dbReference type="SUPFAM" id="SSF55486">
    <property type="entry name" value="Metalloproteases ('zincins'), catalytic domain"/>
    <property type="match status" value="1"/>
</dbReference>
<evidence type="ECO:0000256" key="2">
    <source>
        <dbReference type="ARBA" id="ARBA00007357"/>
    </source>
</evidence>
<dbReference type="Pfam" id="PF01431">
    <property type="entry name" value="Peptidase_M13"/>
    <property type="match status" value="1"/>
</dbReference>
<evidence type="ECO:0000259" key="10">
    <source>
        <dbReference type="Pfam" id="PF05649"/>
    </source>
</evidence>
<protein>
    <recommendedName>
        <fullName evidence="13">Endothelin-converting enzyme 1</fullName>
    </recommendedName>
</protein>
<dbReference type="InterPro" id="IPR000718">
    <property type="entry name" value="Peptidase_M13"/>
</dbReference>
<dbReference type="InterPro" id="IPR018497">
    <property type="entry name" value="Peptidase_M13_C"/>
</dbReference>
<keyword evidence="8" id="KW-1133">Transmembrane helix</keyword>
<keyword evidence="3" id="KW-0645">Protease</keyword>
<dbReference type="PANTHER" id="PTHR11733:SF167">
    <property type="entry name" value="FI17812P1-RELATED"/>
    <property type="match status" value="1"/>
</dbReference>
<dbReference type="GO" id="GO:0016485">
    <property type="term" value="P:protein processing"/>
    <property type="evidence" value="ECO:0007669"/>
    <property type="project" value="TreeGrafter"/>
</dbReference>
<dbReference type="OMA" id="QDFIVWQ"/>
<dbReference type="GO" id="GO:0005886">
    <property type="term" value="C:plasma membrane"/>
    <property type="evidence" value="ECO:0007669"/>
    <property type="project" value="TreeGrafter"/>
</dbReference>
<dbReference type="EMBL" id="JH430738">
    <property type="status" value="NOT_ANNOTATED_CDS"/>
    <property type="molecule type" value="Genomic_DNA"/>
</dbReference>
<keyword evidence="4" id="KW-0479">Metal-binding</keyword>
<dbReference type="PRINTS" id="PR00786">
    <property type="entry name" value="NEPRILYSIN"/>
</dbReference>
<evidence type="ECO:0000256" key="7">
    <source>
        <dbReference type="ARBA" id="ARBA00023049"/>
    </source>
</evidence>
<dbReference type="Proteomes" id="UP000014500">
    <property type="component" value="Unassembled WGS sequence"/>
</dbReference>
<dbReference type="AlphaFoldDB" id="T1IL64"/>
<evidence type="ECO:0000313" key="12">
    <source>
        <dbReference type="Proteomes" id="UP000014500"/>
    </source>
</evidence>